<dbReference type="Proteomes" id="UP001642409">
    <property type="component" value="Unassembled WGS sequence"/>
</dbReference>
<accession>A0ABP1GX95</accession>
<proteinExistence type="predicted"/>
<evidence type="ECO:0000313" key="2">
    <source>
        <dbReference type="EMBL" id="CAL5979731.1"/>
    </source>
</evidence>
<reference evidence="2 3" key="1">
    <citation type="submission" date="2024-07" db="EMBL/GenBank/DDBJ databases">
        <authorList>
            <person name="Akdeniz Z."/>
        </authorList>
    </citation>
    <scope>NUCLEOTIDE SEQUENCE [LARGE SCALE GENOMIC DNA]</scope>
</reference>
<keyword evidence="3" id="KW-1185">Reference proteome</keyword>
<dbReference type="EMBL" id="CAXDID020000011">
    <property type="protein sequence ID" value="CAL5979725.1"/>
    <property type="molecule type" value="Genomic_DNA"/>
</dbReference>
<sequence>MKSFLLDTPLCRSVYTEQTGIQGMFVGLESDKVDPQDPDLRKTFFYMKINQTLTNDWFGRYNMICVGEENSTGQFSGSNVTYGTFSQRIYDFGQYILRQESNITVSLLFRTHHGRVIWQGLLLNGCMWFYLVFQCRFPELLLFSTSFSRNHDEICY</sequence>
<gene>
    <name evidence="1" type="ORF">HINF_LOCUS5835</name>
    <name evidence="2" type="ORF">HINF_LOCUS5838</name>
</gene>
<protein>
    <submittedName>
        <fullName evidence="2">Uncharacterized protein</fullName>
    </submittedName>
</protein>
<evidence type="ECO:0000313" key="3">
    <source>
        <dbReference type="Proteomes" id="UP001642409"/>
    </source>
</evidence>
<evidence type="ECO:0000313" key="1">
    <source>
        <dbReference type="EMBL" id="CAL5979725.1"/>
    </source>
</evidence>
<dbReference type="EMBL" id="CAXDID020000011">
    <property type="protein sequence ID" value="CAL5979731.1"/>
    <property type="molecule type" value="Genomic_DNA"/>
</dbReference>
<organism evidence="2 3">
    <name type="scientific">Hexamita inflata</name>
    <dbReference type="NCBI Taxonomy" id="28002"/>
    <lineage>
        <taxon>Eukaryota</taxon>
        <taxon>Metamonada</taxon>
        <taxon>Diplomonadida</taxon>
        <taxon>Hexamitidae</taxon>
        <taxon>Hexamitinae</taxon>
        <taxon>Hexamita</taxon>
    </lineage>
</organism>
<comment type="caution">
    <text evidence="2">The sequence shown here is derived from an EMBL/GenBank/DDBJ whole genome shotgun (WGS) entry which is preliminary data.</text>
</comment>
<name>A0ABP1GX95_9EUKA</name>